<reference evidence="2 3" key="1">
    <citation type="submission" date="2024-08" db="EMBL/GenBank/DDBJ databases">
        <authorList>
            <person name="Cucini C."/>
            <person name="Frati F."/>
        </authorList>
    </citation>
    <scope>NUCLEOTIDE SEQUENCE [LARGE SCALE GENOMIC DNA]</scope>
</reference>
<evidence type="ECO:0000256" key="1">
    <source>
        <dbReference type="ARBA" id="ARBA00010954"/>
    </source>
</evidence>
<proteinExistence type="inferred from homology"/>
<dbReference type="PANTHER" id="PTHR12832">
    <property type="entry name" value="TESTIS-SPECIFIC PROTEIN PBS13 T-COMPLEX 11"/>
    <property type="match status" value="1"/>
</dbReference>
<comment type="similarity">
    <text evidence="1">Belongs to the TCP11 family.</text>
</comment>
<accession>A0ABP1R583</accession>
<name>A0ABP1R583_9HEXA</name>
<gene>
    <name evidence="2" type="ORF">ODALV1_LOCUS18683</name>
</gene>
<dbReference type="PANTHER" id="PTHR12832:SF11">
    <property type="entry name" value="LD23868P"/>
    <property type="match status" value="1"/>
</dbReference>
<dbReference type="InterPro" id="IPR008862">
    <property type="entry name" value="Tcp11"/>
</dbReference>
<sequence length="352" mass="40773">MPNSQFYLPSEDPNISRINSRRRFLPHRDYSTVRSVKDLERAYCDPNDPCCARPDPEITITPLRRISATRRLCPPKNPMHFEYTMLHRQRMQILLSAKALQGLHLNAKRLAEQEEAAKAAAHTYSLDYFKDHPDLAVSIPPPKPLFINASGLKDALHGLGSMALAHEIAINKDFKLKNIFKKPDPPHDLVNMSPQLQEKLHEENAANDMVSLDKREAYWRGVEDVLDSKPMPDTKEVLLDLMEMLKEGLLSTLLPHNHTVRQKILREMELTHISHQIDGGYFDLDHYLDLILATLAMVCCQVRDREILDCRKMTQTFQSSKNFGTHRRRESRHGKLYHWPVPKYHNSTLYFL</sequence>
<protein>
    <submittedName>
        <fullName evidence="2">Uncharacterized protein</fullName>
    </submittedName>
</protein>
<keyword evidence="3" id="KW-1185">Reference proteome</keyword>
<evidence type="ECO:0000313" key="3">
    <source>
        <dbReference type="Proteomes" id="UP001642540"/>
    </source>
</evidence>
<dbReference type="Proteomes" id="UP001642540">
    <property type="component" value="Unassembled WGS sequence"/>
</dbReference>
<evidence type="ECO:0000313" key="2">
    <source>
        <dbReference type="EMBL" id="CAL8119711.1"/>
    </source>
</evidence>
<dbReference type="EMBL" id="CAXLJM020000061">
    <property type="protein sequence ID" value="CAL8119711.1"/>
    <property type="molecule type" value="Genomic_DNA"/>
</dbReference>
<comment type="caution">
    <text evidence="2">The sequence shown here is derived from an EMBL/GenBank/DDBJ whole genome shotgun (WGS) entry which is preliminary data.</text>
</comment>
<dbReference type="Pfam" id="PF05794">
    <property type="entry name" value="Tcp11"/>
    <property type="match status" value="1"/>
</dbReference>
<organism evidence="2 3">
    <name type="scientific">Orchesella dallaii</name>
    <dbReference type="NCBI Taxonomy" id="48710"/>
    <lineage>
        <taxon>Eukaryota</taxon>
        <taxon>Metazoa</taxon>
        <taxon>Ecdysozoa</taxon>
        <taxon>Arthropoda</taxon>
        <taxon>Hexapoda</taxon>
        <taxon>Collembola</taxon>
        <taxon>Entomobryomorpha</taxon>
        <taxon>Entomobryoidea</taxon>
        <taxon>Orchesellidae</taxon>
        <taxon>Orchesellinae</taxon>
        <taxon>Orchesella</taxon>
    </lineage>
</organism>